<evidence type="ECO:0000256" key="2">
    <source>
        <dbReference type="ARBA" id="ARBA00022679"/>
    </source>
</evidence>
<dbReference type="Pfam" id="PF02547">
    <property type="entry name" value="Queuosine_synth"/>
    <property type="match status" value="1"/>
</dbReference>
<evidence type="ECO:0000313" key="6">
    <source>
        <dbReference type="EMBL" id="RAL23656.1"/>
    </source>
</evidence>
<evidence type="ECO:0000256" key="3">
    <source>
        <dbReference type="ARBA" id="ARBA00022691"/>
    </source>
</evidence>
<keyword evidence="3 5" id="KW-0949">S-adenosyl-L-methionine</keyword>
<dbReference type="HAMAP" id="MF_00113">
    <property type="entry name" value="QueA"/>
    <property type="match status" value="1"/>
</dbReference>
<dbReference type="PANTHER" id="PTHR30307:SF0">
    <property type="entry name" value="S-ADENOSYLMETHIONINE:TRNA RIBOSYLTRANSFERASE-ISOMERASE"/>
    <property type="match status" value="1"/>
</dbReference>
<dbReference type="NCBIfam" id="NF001140">
    <property type="entry name" value="PRK00147.1"/>
    <property type="match status" value="1"/>
</dbReference>
<keyword evidence="1 5" id="KW-0963">Cytoplasm</keyword>
<protein>
    <recommendedName>
        <fullName evidence="5">S-adenosylmethionine:tRNA ribosyltransferase-isomerase</fullName>
        <ecNumber evidence="5">2.4.99.17</ecNumber>
    </recommendedName>
    <alternativeName>
        <fullName evidence="5">Queuosine biosynthesis protein QueA</fullName>
    </alternativeName>
</protein>
<dbReference type="GO" id="GO:0005737">
    <property type="term" value="C:cytoplasm"/>
    <property type="evidence" value="ECO:0007669"/>
    <property type="project" value="UniProtKB-SubCell"/>
</dbReference>
<dbReference type="RefSeq" id="WP_111728914.1">
    <property type="nucleotide sequence ID" value="NZ_QHKO01000002.1"/>
</dbReference>
<comment type="similarity">
    <text evidence="5">Belongs to the QueA family.</text>
</comment>
<dbReference type="GO" id="GO:0008616">
    <property type="term" value="P:tRNA queuosine(34) biosynthetic process"/>
    <property type="evidence" value="ECO:0007669"/>
    <property type="project" value="UniProtKB-UniRule"/>
</dbReference>
<comment type="function">
    <text evidence="5">Transfers and isomerizes the ribose moiety from AdoMet to the 7-aminomethyl group of 7-deazaguanine (preQ1-tRNA) to give epoxyqueuosine (oQ-tRNA).</text>
</comment>
<organism evidence="6 7">
    <name type="scientific">Lujinxingia litoralis</name>
    <dbReference type="NCBI Taxonomy" id="2211119"/>
    <lineage>
        <taxon>Bacteria</taxon>
        <taxon>Deltaproteobacteria</taxon>
        <taxon>Bradymonadales</taxon>
        <taxon>Lujinxingiaceae</taxon>
        <taxon>Lujinxingia</taxon>
    </lineage>
</organism>
<dbReference type="AlphaFoldDB" id="A0A328C8I4"/>
<reference evidence="6 7" key="1">
    <citation type="submission" date="2018-05" db="EMBL/GenBank/DDBJ databases">
        <title>Lujinxingia marina gen. nov. sp. nov., a new facultative anaerobic member of the class Deltaproteobacteria, and proposal of Lujinxingaceae fam. nov.</title>
        <authorList>
            <person name="Li C.-M."/>
        </authorList>
    </citation>
    <scope>NUCLEOTIDE SEQUENCE [LARGE SCALE GENOMIC DNA]</scope>
    <source>
        <strain evidence="6 7">B210</strain>
    </source>
</reference>
<dbReference type="Gene3D" id="2.40.10.240">
    <property type="entry name" value="QueA-like"/>
    <property type="match status" value="1"/>
</dbReference>
<dbReference type="InterPro" id="IPR003699">
    <property type="entry name" value="QueA"/>
</dbReference>
<proteinExistence type="inferred from homology"/>
<dbReference type="InterPro" id="IPR036100">
    <property type="entry name" value="QueA_sf"/>
</dbReference>
<evidence type="ECO:0000256" key="4">
    <source>
        <dbReference type="ARBA" id="ARBA00022785"/>
    </source>
</evidence>
<dbReference type="UniPathway" id="UPA00392"/>
<dbReference type="EC" id="2.4.99.17" evidence="5"/>
<keyword evidence="2 5" id="KW-0808">Transferase</keyword>
<name>A0A328C8I4_9DELT</name>
<comment type="subcellular location">
    <subcellularLocation>
        <location evidence="5">Cytoplasm</location>
    </subcellularLocation>
</comment>
<comment type="catalytic activity">
    <reaction evidence="5">
        <text>7-aminomethyl-7-carbaguanosine(34) in tRNA + S-adenosyl-L-methionine = epoxyqueuosine(34) in tRNA + adenine + L-methionine + 2 H(+)</text>
        <dbReference type="Rhea" id="RHEA:32155"/>
        <dbReference type="Rhea" id="RHEA-COMP:10342"/>
        <dbReference type="Rhea" id="RHEA-COMP:18582"/>
        <dbReference type="ChEBI" id="CHEBI:15378"/>
        <dbReference type="ChEBI" id="CHEBI:16708"/>
        <dbReference type="ChEBI" id="CHEBI:57844"/>
        <dbReference type="ChEBI" id="CHEBI:59789"/>
        <dbReference type="ChEBI" id="CHEBI:82833"/>
        <dbReference type="ChEBI" id="CHEBI:194443"/>
        <dbReference type="EC" id="2.4.99.17"/>
    </reaction>
</comment>
<dbReference type="GO" id="GO:0051075">
    <property type="term" value="F:S-adenosylmethionine:tRNA ribosyltransferase-isomerase activity"/>
    <property type="evidence" value="ECO:0007669"/>
    <property type="project" value="UniProtKB-EC"/>
</dbReference>
<dbReference type="Proteomes" id="UP000249169">
    <property type="component" value="Unassembled WGS sequence"/>
</dbReference>
<keyword evidence="6" id="KW-0413">Isomerase</keyword>
<evidence type="ECO:0000256" key="5">
    <source>
        <dbReference type="HAMAP-Rule" id="MF_00113"/>
    </source>
</evidence>
<sequence length="387" mass="42938">MSEDAKITDQGDDIWTHQTDTIDLNSVHAYDYALPPELIAATPAPRREEARLLVSRRGEKDIEHTRFKHLTEHLRAGDLLIFNDTRVVPARLEAFKDTGGRVELFVLDVEEPSEQERWTRPATGLLRLRCMTRSSKALRPGMVLTVTRGSDTWPVTLSEAGGGRALVELSWEANALAFLERFGRIPLPPYIEQRRREADDAIEVDDAVRYQTVLASEPGAVAAPTAGLHFSEELLARLEAMGVGRATLTLTVGAGTFKPVTSERLEDHPMHAEAYRIPEGLRERIAACKAAGGRVIAVGTTSARALEAEARRETPLSPGWRETSIFIRPGDSFQMCDGLITNFHLPRSTLLALVATFVGYPTLRRIYSQAVARGYRFYSYGDSSLLL</sequence>
<dbReference type="InterPro" id="IPR042119">
    <property type="entry name" value="QueA_dom2"/>
</dbReference>
<dbReference type="PANTHER" id="PTHR30307">
    <property type="entry name" value="S-ADENOSYLMETHIONINE:TRNA RIBOSYLTRANSFERASE-ISOMERASE"/>
    <property type="match status" value="1"/>
</dbReference>
<comment type="subunit">
    <text evidence="5">Monomer.</text>
</comment>
<keyword evidence="7" id="KW-1185">Reference proteome</keyword>
<accession>A0A328C8I4</accession>
<dbReference type="SUPFAM" id="SSF111337">
    <property type="entry name" value="QueA-like"/>
    <property type="match status" value="1"/>
</dbReference>
<dbReference type="InterPro" id="IPR042118">
    <property type="entry name" value="QueA_dom1"/>
</dbReference>
<evidence type="ECO:0000256" key="1">
    <source>
        <dbReference type="ARBA" id="ARBA00022490"/>
    </source>
</evidence>
<dbReference type="Gene3D" id="3.40.1780.10">
    <property type="entry name" value="QueA-like"/>
    <property type="match status" value="1"/>
</dbReference>
<comment type="pathway">
    <text evidence="5">tRNA modification; tRNA-queuosine biosynthesis.</text>
</comment>
<dbReference type="EMBL" id="QHKO01000002">
    <property type="protein sequence ID" value="RAL23656.1"/>
    <property type="molecule type" value="Genomic_DNA"/>
</dbReference>
<dbReference type="NCBIfam" id="TIGR00113">
    <property type="entry name" value="queA"/>
    <property type="match status" value="1"/>
</dbReference>
<dbReference type="OrthoDB" id="9805933at2"/>
<keyword evidence="4 5" id="KW-0671">Queuosine biosynthesis</keyword>
<comment type="caution">
    <text evidence="6">The sequence shown here is derived from an EMBL/GenBank/DDBJ whole genome shotgun (WGS) entry which is preliminary data.</text>
</comment>
<gene>
    <name evidence="5" type="primary">queA</name>
    <name evidence="6" type="ORF">DL240_05715</name>
</gene>
<evidence type="ECO:0000313" key="7">
    <source>
        <dbReference type="Proteomes" id="UP000249169"/>
    </source>
</evidence>